<evidence type="ECO:0000256" key="3">
    <source>
        <dbReference type="ARBA" id="ARBA00022475"/>
    </source>
</evidence>
<evidence type="ECO:0000256" key="7">
    <source>
        <dbReference type="RuleBase" id="RU003942"/>
    </source>
</evidence>
<dbReference type="Pfam" id="PF00893">
    <property type="entry name" value="Multi_Drug_Res"/>
    <property type="match status" value="1"/>
</dbReference>
<evidence type="ECO:0000256" key="2">
    <source>
        <dbReference type="ARBA" id="ARBA00022448"/>
    </source>
</evidence>
<dbReference type="Proteomes" id="UP000675284">
    <property type="component" value="Unassembled WGS sequence"/>
</dbReference>
<dbReference type="EMBL" id="JAGSOT010000076">
    <property type="protein sequence ID" value="MBR7797925.1"/>
    <property type="molecule type" value="Genomic_DNA"/>
</dbReference>
<feature type="transmembrane region" description="Helical" evidence="8">
    <location>
        <begin position="85"/>
        <end position="103"/>
    </location>
</feature>
<keyword evidence="3" id="KW-1003">Cell membrane</keyword>
<dbReference type="Gene3D" id="1.10.3730.20">
    <property type="match status" value="1"/>
</dbReference>
<evidence type="ECO:0000313" key="10">
    <source>
        <dbReference type="Proteomes" id="UP000675284"/>
    </source>
</evidence>
<accession>A0A941IEB2</accession>
<keyword evidence="5 8" id="KW-1133">Transmembrane helix</keyword>
<gene>
    <name evidence="9" type="ORF">KCX74_18020</name>
</gene>
<reference evidence="9" key="1">
    <citation type="submission" date="2021-04" db="EMBL/GenBank/DDBJ databases">
        <title>Isolation and polyphasic classification of algal microorganism.</title>
        <authorList>
            <person name="Wang S."/>
        </authorList>
    </citation>
    <scope>NUCLEOTIDE SEQUENCE</scope>
    <source>
        <strain evidence="9">720a</strain>
    </source>
</reference>
<evidence type="ECO:0000256" key="4">
    <source>
        <dbReference type="ARBA" id="ARBA00022692"/>
    </source>
</evidence>
<evidence type="ECO:0000256" key="6">
    <source>
        <dbReference type="ARBA" id="ARBA00023136"/>
    </source>
</evidence>
<keyword evidence="10" id="KW-1185">Reference proteome</keyword>
<proteinExistence type="inferred from homology"/>
<dbReference type="InterPro" id="IPR000390">
    <property type="entry name" value="Small_drug/metabolite_transptr"/>
</dbReference>
<comment type="caution">
    <text evidence="9">The sequence shown here is derived from an EMBL/GenBank/DDBJ whole genome shotgun (WGS) entry which is preliminary data.</text>
</comment>
<protein>
    <submittedName>
        <fullName evidence="9">Multidrug efflux SMR transporter</fullName>
    </submittedName>
</protein>
<dbReference type="InterPro" id="IPR045324">
    <property type="entry name" value="Small_multidrug_res"/>
</dbReference>
<keyword evidence="4 7" id="KW-0812">Transmembrane</keyword>
<name>A0A941IEB2_9BACI</name>
<organism evidence="9 10">
    <name type="scientific">Virgibacillus salarius</name>
    <dbReference type="NCBI Taxonomy" id="447199"/>
    <lineage>
        <taxon>Bacteria</taxon>
        <taxon>Bacillati</taxon>
        <taxon>Bacillota</taxon>
        <taxon>Bacilli</taxon>
        <taxon>Bacillales</taxon>
        <taxon>Bacillaceae</taxon>
        <taxon>Virgibacillus</taxon>
    </lineage>
</organism>
<dbReference type="GO" id="GO:0022857">
    <property type="term" value="F:transmembrane transporter activity"/>
    <property type="evidence" value="ECO:0007669"/>
    <property type="project" value="InterPro"/>
</dbReference>
<dbReference type="InterPro" id="IPR037185">
    <property type="entry name" value="EmrE-like"/>
</dbReference>
<keyword evidence="2" id="KW-0813">Transport</keyword>
<evidence type="ECO:0000256" key="1">
    <source>
        <dbReference type="ARBA" id="ARBA00004651"/>
    </source>
</evidence>
<evidence type="ECO:0000313" key="9">
    <source>
        <dbReference type="EMBL" id="MBR7797925.1"/>
    </source>
</evidence>
<dbReference type="FunFam" id="1.10.3730.20:FF:000001">
    <property type="entry name" value="Quaternary ammonium compound resistance transporter SugE"/>
    <property type="match status" value="1"/>
</dbReference>
<evidence type="ECO:0000256" key="8">
    <source>
        <dbReference type="SAM" id="Phobius"/>
    </source>
</evidence>
<feature type="transmembrane region" description="Helical" evidence="8">
    <location>
        <begin position="33"/>
        <end position="51"/>
    </location>
</feature>
<feature type="transmembrane region" description="Helical" evidence="8">
    <location>
        <begin position="58"/>
        <end position="79"/>
    </location>
</feature>
<comment type="similarity">
    <text evidence="7">Belongs to the drug/metabolite transporter (DMT) superfamily. Small multidrug resistance (SMR) (TC 2.A.7.1) family.</text>
</comment>
<dbReference type="RefSeq" id="WP_166530900.1">
    <property type="nucleotide sequence ID" value="NZ_JAGSOT010000076.1"/>
</dbReference>
<dbReference type="PANTHER" id="PTHR30561">
    <property type="entry name" value="SMR FAMILY PROTON-DEPENDENT DRUG EFFLUX TRANSPORTER SUGE"/>
    <property type="match status" value="1"/>
</dbReference>
<keyword evidence="6 8" id="KW-0472">Membrane</keyword>
<dbReference type="PANTHER" id="PTHR30561:SF1">
    <property type="entry name" value="MULTIDRUG TRANSPORTER EMRE"/>
    <property type="match status" value="1"/>
</dbReference>
<dbReference type="SUPFAM" id="SSF103481">
    <property type="entry name" value="Multidrug resistance efflux transporter EmrE"/>
    <property type="match status" value="1"/>
</dbReference>
<sequence>MKGYVMLAISIISEVCGTTMLKIPDGFSNPLPSFGVVVSFASAFYFLSICLKTVALSLAYAIWAGIGTALTALIGILIWNEPFSFLTVVGLIFIIGGVVLLNMPNNQEDKVLHPSS</sequence>
<comment type="subcellular location">
    <subcellularLocation>
        <location evidence="1 7">Cell membrane</location>
        <topology evidence="1 7">Multi-pass membrane protein</topology>
    </subcellularLocation>
</comment>
<dbReference type="AlphaFoldDB" id="A0A941IEB2"/>
<evidence type="ECO:0000256" key="5">
    <source>
        <dbReference type="ARBA" id="ARBA00022989"/>
    </source>
</evidence>
<dbReference type="GO" id="GO:0005886">
    <property type="term" value="C:plasma membrane"/>
    <property type="evidence" value="ECO:0007669"/>
    <property type="project" value="UniProtKB-SubCell"/>
</dbReference>